<dbReference type="SUPFAM" id="SSF50494">
    <property type="entry name" value="Trypsin-like serine proteases"/>
    <property type="match status" value="1"/>
</dbReference>
<dbReference type="EC" id="3.4.21.50" evidence="2"/>
<accession>A0A108UBD1</accession>
<feature type="chain" id="PRO_5007131843" evidence="1">
    <location>
        <begin position="26"/>
        <end position="474"/>
    </location>
</feature>
<dbReference type="OrthoDB" id="5619888at2"/>
<protein>
    <submittedName>
        <fullName evidence="2">Lysyl endopeptidase</fullName>
        <ecNumber evidence="2">3.4.21.50</ecNumber>
    </submittedName>
</protein>
<evidence type="ECO:0000313" key="2">
    <source>
        <dbReference type="EMBL" id="KWS06041.1"/>
    </source>
</evidence>
<dbReference type="Gene3D" id="2.40.10.10">
    <property type="entry name" value="Trypsin-like serine proteases"/>
    <property type="match status" value="2"/>
</dbReference>
<dbReference type="InterPro" id="IPR009003">
    <property type="entry name" value="Peptidase_S1_PA"/>
</dbReference>
<dbReference type="InterPro" id="IPR043504">
    <property type="entry name" value="Peptidase_S1_PA_chymotrypsin"/>
</dbReference>
<evidence type="ECO:0000256" key="1">
    <source>
        <dbReference type="SAM" id="SignalP"/>
    </source>
</evidence>
<name>A0A108UBD1_9GAMM</name>
<dbReference type="GO" id="GO:0016787">
    <property type="term" value="F:hydrolase activity"/>
    <property type="evidence" value="ECO:0007669"/>
    <property type="project" value="UniProtKB-KW"/>
</dbReference>
<dbReference type="EMBL" id="JAJA02000001">
    <property type="protein sequence ID" value="KWS06041.1"/>
    <property type="molecule type" value="Genomic_DNA"/>
</dbReference>
<dbReference type="PANTHER" id="PTHR36234:SF5">
    <property type="entry name" value="LYSYL ENDOPEPTIDASE"/>
    <property type="match status" value="1"/>
</dbReference>
<evidence type="ECO:0000313" key="3">
    <source>
        <dbReference type="Proteomes" id="UP000023435"/>
    </source>
</evidence>
<dbReference type="AlphaFoldDB" id="A0A108UBD1"/>
<dbReference type="Proteomes" id="UP000023435">
    <property type="component" value="Unassembled WGS sequence"/>
</dbReference>
<gene>
    <name evidence="2" type="ORF">AZ78_3595</name>
</gene>
<proteinExistence type="predicted"/>
<keyword evidence="1" id="KW-0732">Signal</keyword>
<reference evidence="2 3" key="1">
    <citation type="journal article" date="2014" name="Genome Announc.">
        <title>Draft Genome Sequence of Lysobacter capsici AZ78, a Bacterium Antagonistic to Plant-Pathogenic Oomycetes.</title>
        <authorList>
            <person name="Puopolo G."/>
            <person name="Sonego P."/>
            <person name="Engelen K."/>
            <person name="Pertot I."/>
        </authorList>
    </citation>
    <scope>NUCLEOTIDE SEQUENCE [LARGE SCALE GENOMIC DNA]</scope>
    <source>
        <strain evidence="2 3">AZ78</strain>
    </source>
</reference>
<dbReference type="RefSeq" id="WP_036105757.1">
    <property type="nucleotide sequence ID" value="NZ_JAJA02000001.1"/>
</dbReference>
<keyword evidence="3" id="KW-1185">Reference proteome</keyword>
<organism evidence="2 3">
    <name type="scientific">Lysobacter capsici AZ78</name>
    <dbReference type="NCBI Taxonomy" id="1444315"/>
    <lineage>
        <taxon>Bacteria</taxon>
        <taxon>Pseudomonadati</taxon>
        <taxon>Pseudomonadota</taxon>
        <taxon>Gammaproteobacteria</taxon>
        <taxon>Lysobacterales</taxon>
        <taxon>Lysobacteraceae</taxon>
        <taxon>Lysobacter</taxon>
    </lineage>
</organism>
<sequence length="474" mass="48940">MSHKKSALNLLAFALSASLTSAAFASQPAPTSMGPAPVTAAPQAAALGDAQMLTVPAKSTKRAVSLIAPSRAVLDKFKARRSASNQLKTLSIGFGRKVERSRIELGALAWEPQQDGSSAARFVVASDGAKALRAQLALKATHGARADAASVSLRFAGSDGRVFAENASAFAAGAGWSPIVSGDSMTIEIQLPKGVSPESYRLDVPALSHLVFDPLTDREDIGKSFGDIGTSGACEQDIVCRVNPTPGFIAASNAVAHIAVTRGTGDTGWCTGTLLNNSKTPKRALLWTAAHCVADQAQASSFVTYWFFDATACNSRKASAKTVVLSGGTTLLYRDRPSDVTLLELKAAPPAGAFYAGWSSQAIATVGTLAEGIHHPAGDLKKYSLAKVTSLSGQQTIGGVLTKPVTTASWTGSGVTEGGSSGSGLFTIDASGNYLLRGGLSGGPSSCSASTANKKDYYSQLSFAWPKISQFFSP</sequence>
<keyword evidence="2" id="KW-0378">Hydrolase</keyword>
<dbReference type="PANTHER" id="PTHR36234">
    <property type="entry name" value="LYSYL ENDOPEPTIDASE"/>
    <property type="match status" value="1"/>
</dbReference>
<feature type="signal peptide" evidence="1">
    <location>
        <begin position="1"/>
        <end position="25"/>
    </location>
</feature>
<comment type="caution">
    <text evidence="2">The sequence shown here is derived from an EMBL/GenBank/DDBJ whole genome shotgun (WGS) entry which is preliminary data.</text>
</comment>